<gene>
    <name evidence="1" type="ORF">LA76x_0465</name>
</gene>
<dbReference type="AlphaFoldDB" id="A0A0S2F4Z6"/>
<dbReference type="EMBL" id="CP011129">
    <property type="protein sequence ID" value="ALN78626.1"/>
    <property type="molecule type" value="Genomic_DNA"/>
</dbReference>
<organism evidence="1 2">
    <name type="scientific">Lysobacter antibioticus</name>
    <dbReference type="NCBI Taxonomy" id="84531"/>
    <lineage>
        <taxon>Bacteria</taxon>
        <taxon>Pseudomonadati</taxon>
        <taxon>Pseudomonadota</taxon>
        <taxon>Gammaproteobacteria</taxon>
        <taxon>Lysobacterales</taxon>
        <taxon>Lysobacteraceae</taxon>
        <taxon>Lysobacter</taxon>
    </lineage>
</organism>
<sequence>MLDPAAIRVEYDATLRLASFISVNCSLIKGVPKAKNVANESALFAFAALLLHVSEWNLGAAIDRFADIMTDKSSPAVSGAPLNLMSVNPFDDYAAWCELKRLQALSGFYTGDFDTREDILKLERQLQAKFS</sequence>
<name>A0A0S2F4Z6_LYSAN</name>
<dbReference type="Proteomes" id="UP000060787">
    <property type="component" value="Chromosome"/>
</dbReference>
<accession>A0A0S2F4Z6</accession>
<evidence type="ECO:0000313" key="2">
    <source>
        <dbReference type="Proteomes" id="UP000060787"/>
    </source>
</evidence>
<proteinExistence type="predicted"/>
<dbReference type="RefSeq" id="WP_148649580.1">
    <property type="nucleotide sequence ID" value="NZ_CP011129.1"/>
</dbReference>
<protein>
    <submittedName>
        <fullName evidence="1">Uncharacterized protein</fullName>
    </submittedName>
</protein>
<reference evidence="1 2" key="1">
    <citation type="journal article" date="2015" name="BMC Genomics">
        <title>Comparative genomics and metabolic profiling of the genus Lysobacter.</title>
        <authorList>
            <person name="de Bruijn I."/>
            <person name="Cheng X."/>
            <person name="de Jager V."/>
            <person name="Exposito R.G."/>
            <person name="Watrous J."/>
            <person name="Patel N."/>
            <person name="Postma J."/>
            <person name="Dorrestein P.C."/>
            <person name="Kobayashi D."/>
            <person name="Raaijmakers J.M."/>
        </authorList>
    </citation>
    <scope>NUCLEOTIDE SEQUENCE [LARGE SCALE GENOMIC DNA]</scope>
    <source>
        <strain evidence="1 2">76</strain>
    </source>
</reference>
<dbReference type="KEGG" id="lab:LA76x_0465"/>
<keyword evidence="2" id="KW-1185">Reference proteome</keyword>
<evidence type="ECO:0000313" key="1">
    <source>
        <dbReference type="EMBL" id="ALN78626.1"/>
    </source>
</evidence>
<dbReference type="PATRIC" id="fig|84531.8.peg.483"/>